<dbReference type="EMBL" id="QXML01000004">
    <property type="protein sequence ID" value="RIW15925.1"/>
    <property type="molecule type" value="Genomic_DNA"/>
</dbReference>
<dbReference type="AlphaFoldDB" id="A0A418PSZ6"/>
<proteinExistence type="predicted"/>
<dbReference type="Proteomes" id="UP000283522">
    <property type="component" value="Unassembled WGS sequence"/>
</dbReference>
<dbReference type="OrthoDB" id="978542at2"/>
<comment type="caution">
    <text evidence="2">The sequence shown here is derived from an EMBL/GenBank/DDBJ whole genome shotgun (WGS) entry which is preliminary data.</text>
</comment>
<keyword evidence="3" id="KW-1185">Reference proteome</keyword>
<name>A0A418PSZ6_9BACT</name>
<organism evidence="2 3">
    <name type="scientific">Algoriphagus lacus</name>
    <dbReference type="NCBI Taxonomy" id="2056311"/>
    <lineage>
        <taxon>Bacteria</taxon>
        <taxon>Pseudomonadati</taxon>
        <taxon>Bacteroidota</taxon>
        <taxon>Cytophagia</taxon>
        <taxon>Cytophagales</taxon>
        <taxon>Cyclobacteriaceae</taxon>
        <taxon>Algoriphagus</taxon>
    </lineage>
</organism>
<evidence type="ECO:0000313" key="3">
    <source>
        <dbReference type="Proteomes" id="UP000283522"/>
    </source>
</evidence>
<evidence type="ECO:0000313" key="2">
    <source>
        <dbReference type="EMBL" id="RIW15925.1"/>
    </source>
</evidence>
<gene>
    <name evidence="2" type="ORF">D0X99_09875</name>
</gene>
<sequence>MILSNPSQAQHEHHTNSPQAQQDTIKGSIQREVHQLVGENHFTLNYYAPAVRGRMIWGGLVAYDQVWVTGAHRATNVEFTQAIRIDGKVIPAGKYAIFTIPEKKKWILILNTRWDQHLADEYNAAEDVIRLEVKPEKSKEFFERLTYEIQEVSPEEGTIVVSWEKVSVHLDFTNVN</sequence>
<protein>
    <submittedName>
        <fullName evidence="2">DUF2911 domain-containing protein</fullName>
    </submittedName>
</protein>
<dbReference type="InterPro" id="IPR021314">
    <property type="entry name" value="DUF2911"/>
</dbReference>
<accession>A0A418PSZ6</accession>
<dbReference type="Pfam" id="PF11138">
    <property type="entry name" value="DUF2911"/>
    <property type="match status" value="1"/>
</dbReference>
<feature type="region of interest" description="Disordered" evidence="1">
    <location>
        <begin position="1"/>
        <end position="24"/>
    </location>
</feature>
<evidence type="ECO:0000256" key="1">
    <source>
        <dbReference type="SAM" id="MobiDB-lite"/>
    </source>
</evidence>
<reference evidence="2 3" key="1">
    <citation type="submission" date="2018-09" db="EMBL/GenBank/DDBJ databases">
        <authorList>
            <person name="Wang X."/>
            <person name="Du Z."/>
        </authorList>
    </citation>
    <scope>NUCLEOTIDE SEQUENCE [LARGE SCALE GENOMIC DNA]</scope>
    <source>
        <strain evidence="2 3">N3</strain>
    </source>
</reference>